<feature type="transmembrane region" description="Helical" evidence="7">
    <location>
        <begin position="30"/>
        <end position="53"/>
    </location>
</feature>
<dbReference type="InterPro" id="IPR036640">
    <property type="entry name" value="ABC1_TM_sf"/>
</dbReference>
<keyword evidence="3" id="KW-0547">Nucleotide-binding</keyword>
<dbReference type="SUPFAM" id="SSF52540">
    <property type="entry name" value="P-loop containing nucleoside triphosphate hydrolases"/>
    <property type="match status" value="1"/>
</dbReference>
<evidence type="ECO:0000259" key="9">
    <source>
        <dbReference type="PROSITE" id="PS50929"/>
    </source>
</evidence>
<keyword evidence="6 7" id="KW-0472">Membrane</keyword>
<dbReference type="Gene3D" id="3.40.50.300">
    <property type="entry name" value="P-loop containing nucleotide triphosphate hydrolases"/>
    <property type="match status" value="1"/>
</dbReference>
<dbReference type="PROSITE" id="PS00211">
    <property type="entry name" value="ABC_TRANSPORTER_1"/>
    <property type="match status" value="1"/>
</dbReference>
<dbReference type="Proteomes" id="UP001597197">
    <property type="component" value="Unassembled WGS sequence"/>
</dbReference>
<evidence type="ECO:0000313" key="11">
    <source>
        <dbReference type="Proteomes" id="UP001597197"/>
    </source>
</evidence>
<organism evidence="10 11">
    <name type="scientific">Hymenobacter bucti</name>
    <dbReference type="NCBI Taxonomy" id="1844114"/>
    <lineage>
        <taxon>Bacteria</taxon>
        <taxon>Pseudomonadati</taxon>
        <taxon>Bacteroidota</taxon>
        <taxon>Cytophagia</taxon>
        <taxon>Cytophagales</taxon>
        <taxon>Hymenobacteraceae</taxon>
        <taxon>Hymenobacter</taxon>
    </lineage>
</organism>
<keyword evidence="11" id="KW-1185">Reference proteome</keyword>
<keyword evidence="4 10" id="KW-0067">ATP-binding</keyword>
<protein>
    <submittedName>
        <fullName evidence="10">ABC transporter ATP-binding protein</fullName>
    </submittedName>
</protein>
<evidence type="ECO:0000256" key="7">
    <source>
        <dbReference type="SAM" id="Phobius"/>
    </source>
</evidence>
<evidence type="ECO:0000256" key="5">
    <source>
        <dbReference type="ARBA" id="ARBA00022989"/>
    </source>
</evidence>
<feature type="transmembrane region" description="Helical" evidence="7">
    <location>
        <begin position="73"/>
        <end position="93"/>
    </location>
</feature>
<dbReference type="InterPro" id="IPR011527">
    <property type="entry name" value="ABC1_TM_dom"/>
</dbReference>
<dbReference type="Pfam" id="PF00005">
    <property type="entry name" value="ABC_tran"/>
    <property type="match status" value="1"/>
</dbReference>
<dbReference type="Pfam" id="PF00664">
    <property type="entry name" value="ABC_membrane"/>
    <property type="match status" value="1"/>
</dbReference>
<evidence type="ECO:0000313" key="10">
    <source>
        <dbReference type="EMBL" id="MFD1871045.1"/>
    </source>
</evidence>
<dbReference type="SUPFAM" id="SSF90123">
    <property type="entry name" value="ABC transporter transmembrane region"/>
    <property type="match status" value="1"/>
</dbReference>
<evidence type="ECO:0000256" key="2">
    <source>
        <dbReference type="ARBA" id="ARBA00022692"/>
    </source>
</evidence>
<dbReference type="PANTHER" id="PTHR43394:SF1">
    <property type="entry name" value="ATP-BINDING CASSETTE SUB-FAMILY B MEMBER 10, MITOCHONDRIAL"/>
    <property type="match status" value="1"/>
</dbReference>
<comment type="caution">
    <text evidence="10">The sequence shown here is derived from an EMBL/GenBank/DDBJ whole genome shotgun (WGS) entry which is preliminary data.</text>
</comment>
<gene>
    <name evidence="10" type="ORF">ACFSDX_01295</name>
</gene>
<dbReference type="CDD" id="cd18544">
    <property type="entry name" value="ABC_6TM_TmrA_like"/>
    <property type="match status" value="1"/>
</dbReference>
<accession>A0ABW4QPU3</accession>
<sequence>MDPTTATKTGQVFDWQVLRRLLTYVQPYRGVFIGLIVLTVAAAVLGTVRPALIQRMVDVDINNNDWAGLNRSTLWLLALLVVNTLVSYLQTYYGGWLGQYIVRDIRTDLYRHLLNLKLSFFDRTPLGVLVTRNISDVETLADVFSEGLAAMVGDLLQIVFLMIFMFWTNWQLALVSLSVIPPLLFSTYVFKEKVKGSFQEVRNAVAKLNSFVQEHLTGMNVVQIFNNEDREFRKFESINQEHTKANIKSVLYYSIYFPVAEVLGAIGVGLLVWYAAQGQIEGTISKGALIAFIMYNSLFFRPIRQIADRFNTLQLGLVSTERLLKLLDNKDLVATSGTAPVPQLQGEVQFDHVWFAYNGQDGETTAPEWVLKDISFHVKPGQTIAFVGATGAGKTSIINLLSRFYDIQKGTIKVDGQDLREYDLSQLRRQIGVVLQDVFLFAGSIRDNITLGNRAISDEKIWEAAALVGAQRFIERLPGGLDYPVMERGATLSVGQRQLISFVRALVYEPRVIVLDEATSSVDSETEEMIQGAIDKLMEGRTALVIAHRLSTIQKADRIIVLDRGEIKETGTHDELLRQNGYYAQLYRMQYASTEQLAFNNEQQPIDGKAANQA</sequence>
<dbReference type="InterPro" id="IPR027417">
    <property type="entry name" value="P-loop_NTPase"/>
</dbReference>
<evidence type="ECO:0000256" key="3">
    <source>
        <dbReference type="ARBA" id="ARBA00022741"/>
    </source>
</evidence>
<dbReference type="SMART" id="SM00382">
    <property type="entry name" value="AAA"/>
    <property type="match status" value="1"/>
</dbReference>
<dbReference type="CDD" id="cd03254">
    <property type="entry name" value="ABCC_Glucan_exporter_like"/>
    <property type="match status" value="1"/>
</dbReference>
<dbReference type="PROSITE" id="PS50929">
    <property type="entry name" value="ABC_TM1F"/>
    <property type="match status" value="1"/>
</dbReference>
<dbReference type="InterPro" id="IPR003593">
    <property type="entry name" value="AAA+_ATPase"/>
</dbReference>
<dbReference type="PANTHER" id="PTHR43394">
    <property type="entry name" value="ATP-DEPENDENT PERMEASE MDL1, MITOCHONDRIAL"/>
    <property type="match status" value="1"/>
</dbReference>
<feature type="domain" description="ABC transmembrane type-1" evidence="9">
    <location>
        <begin position="33"/>
        <end position="315"/>
    </location>
</feature>
<evidence type="ECO:0000256" key="4">
    <source>
        <dbReference type="ARBA" id="ARBA00022840"/>
    </source>
</evidence>
<dbReference type="RefSeq" id="WP_382311339.1">
    <property type="nucleotide sequence ID" value="NZ_JBHUFD010000001.1"/>
</dbReference>
<dbReference type="GO" id="GO:0005524">
    <property type="term" value="F:ATP binding"/>
    <property type="evidence" value="ECO:0007669"/>
    <property type="project" value="UniProtKB-KW"/>
</dbReference>
<feature type="transmembrane region" description="Helical" evidence="7">
    <location>
        <begin position="250"/>
        <end position="276"/>
    </location>
</feature>
<feature type="domain" description="ABC transporter" evidence="8">
    <location>
        <begin position="348"/>
        <end position="589"/>
    </location>
</feature>
<evidence type="ECO:0000256" key="6">
    <source>
        <dbReference type="ARBA" id="ARBA00023136"/>
    </source>
</evidence>
<reference evidence="11" key="1">
    <citation type="journal article" date="2019" name="Int. J. Syst. Evol. Microbiol.">
        <title>The Global Catalogue of Microorganisms (GCM) 10K type strain sequencing project: providing services to taxonomists for standard genome sequencing and annotation.</title>
        <authorList>
            <consortium name="The Broad Institute Genomics Platform"/>
            <consortium name="The Broad Institute Genome Sequencing Center for Infectious Disease"/>
            <person name="Wu L."/>
            <person name="Ma J."/>
        </authorList>
    </citation>
    <scope>NUCLEOTIDE SEQUENCE [LARGE SCALE GENOMIC DNA]</scope>
    <source>
        <strain evidence="11">CGMCC 1.15795</strain>
    </source>
</reference>
<comment type="subcellular location">
    <subcellularLocation>
        <location evidence="1">Cell membrane</location>
        <topology evidence="1">Multi-pass membrane protein</topology>
    </subcellularLocation>
</comment>
<keyword evidence="2 7" id="KW-0812">Transmembrane</keyword>
<dbReference type="InterPro" id="IPR003439">
    <property type="entry name" value="ABC_transporter-like_ATP-bd"/>
</dbReference>
<evidence type="ECO:0000259" key="8">
    <source>
        <dbReference type="PROSITE" id="PS50893"/>
    </source>
</evidence>
<proteinExistence type="predicted"/>
<dbReference type="PROSITE" id="PS50893">
    <property type="entry name" value="ABC_TRANSPORTER_2"/>
    <property type="match status" value="1"/>
</dbReference>
<dbReference type="InterPro" id="IPR039421">
    <property type="entry name" value="Type_1_exporter"/>
</dbReference>
<dbReference type="InterPro" id="IPR017871">
    <property type="entry name" value="ABC_transporter-like_CS"/>
</dbReference>
<dbReference type="Gene3D" id="1.20.1560.10">
    <property type="entry name" value="ABC transporter type 1, transmembrane domain"/>
    <property type="match status" value="1"/>
</dbReference>
<evidence type="ECO:0000256" key="1">
    <source>
        <dbReference type="ARBA" id="ARBA00004651"/>
    </source>
</evidence>
<keyword evidence="5 7" id="KW-1133">Transmembrane helix</keyword>
<dbReference type="EMBL" id="JBHUFD010000001">
    <property type="protein sequence ID" value="MFD1871045.1"/>
    <property type="molecule type" value="Genomic_DNA"/>
</dbReference>
<name>A0ABW4QPU3_9BACT</name>